<dbReference type="InterPro" id="IPR036396">
    <property type="entry name" value="Cyt_P450_sf"/>
</dbReference>
<evidence type="ECO:0000256" key="4">
    <source>
        <dbReference type="ARBA" id="ARBA00023136"/>
    </source>
</evidence>
<name>R7TES2_CAPTE</name>
<gene>
    <name evidence="7" type="ORF">CAPTEDRAFT_162759</name>
</gene>
<dbReference type="PANTHER" id="PTHR24291:SF189">
    <property type="entry name" value="CYTOCHROME P450 4C3-RELATED"/>
    <property type="match status" value="1"/>
</dbReference>
<dbReference type="PANTHER" id="PTHR24291">
    <property type="entry name" value="CYTOCHROME P450 FAMILY 4"/>
    <property type="match status" value="1"/>
</dbReference>
<keyword evidence="5 6" id="KW-0408">Iron</keyword>
<keyword evidence="4" id="KW-0472">Membrane</keyword>
<dbReference type="GO" id="GO:0020037">
    <property type="term" value="F:heme binding"/>
    <property type="evidence" value="ECO:0007669"/>
    <property type="project" value="InterPro"/>
</dbReference>
<sequence>MLLMWYQRMSRVRKMVDKMPGPEYIPILGHALDFEREGHKFFSQVMAYSEVFAKDTGIMRYWLGTHPTIALTRGDTAEAMFNSSKHMTKSSLYNFLHPWLGTGLLTSTGSKWQTRRKMLTPTFHFRILNDFLQVFNEQAIIMADRLEEKVGKGKFDTFPFITHCALDIICETAMGRCINAQSHSDSEYVTAIYKMSEIIMQRIKTPWWWPAPLFSLLSPGKEHDRCLKVLKDFTRQVIEERSAAYDKILAEKSDDDFSITDMSEEKMSLIAGKKKRLAFLDMLLFASRGDSSISNDDIQEEVDTFMFEGHDTTAAAANWACHLIGSHPEVQADLQVEVDSVLGQDETKHITMDEVKELKLLDRVIKETLRLYPSVPMYAREISEDCVIGGFDVPKGATAIVITSALHRNPAHFENPNEFIPDRWLPQNSGKRHPFAYVPFSAGLRNCIGQKFAMIEEKVLLANILRRFNMKSLQTTEELRPMGEIILRPQEGIFVELSRREK</sequence>
<dbReference type="GO" id="GO:0004497">
    <property type="term" value="F:monooxygenase activity"/>
    <property type="evidence" value="ECO:0007669"/>
    <property type="project" value="UniProtKB-KW"/>
</dbReference>
<feature type="binding site" description="axial binding residue" evidence="5">
    <location>
        <position position="447"/>
    </location>
    <ligand>
        <name>heme</name>
        <dbReference type="ChEBI" id="CHEBI:30413"/>
    </ligand>
    <ligandPart>
        <name>Fe</name>
        <dbReference type="ChEBI" id="CHEBI:18248"/>
    </ligandPart>
</feature>
<evidence type="ECO:0000256" key="5">
    <source>
        <dbReference type="PIRSR" id="PIRSR602401-1"/>
    </source>
</evidence>
<evidence type="ECO:0000313" key="7">
    <source>
        <dbReference type="EMBL" id="ELT89566.1"/>
    </source>
</evidence>
<dbReference type="OrthoDB" id="1470350at2759"/>
<keyword evidence="6" id="KW-0503">Monooxygenase</keyword>
<evidence type="ECO:0000313" key="8">
    <source>
        <dbReference type="EnsemblMetazoa" id="CapteP162759"/>
    </source>
</evidence>
<dbReference type="EnsemblMetazoa" id="CapteT162759">
    <property type="protein sequence ID" value="CapteP162759"/>
    <property type="gene ID" value="CapteG162759"/>
</dbReference>
<evidence type="ECO:0000256" key="3">
    <source>
        <dbReference type="ARBA" id="ARBA00022824"/>
    </source>
</evidence>
<protein>
    <recommendedName>
        <fullName evidence="10">Cytochrome P450</fullName>
    </recommendedName>
</protein>
<proteinExistence type="inferred from homology"/>
<comment type="similarity">
    <text evidence="2 6">Belongs to the cytochrome P450 family.</text>
</comment>
<comment type="cofactor">
    <cofactor evidence="5">
        <name>heme</name>
        <dbReference type="ChEBI" id="CHEBI:30413"/>
    </cofactor>
</comment>
<reference evidence="7 9" key="2">
    <citation type="journal article" date="2013" name="Nature">
        <title>Insights into bilaterian evolution from three spiralian genomes.</title>
        <authorList>
            <person name="Simakov O."/>
            <person name="Marletaz F."/>
            <person name="Cho S.J."/>
            <person name="Edsinger-Gonzales E."/>
            <person name="Havlak P."/>
            <person name="Hellsten U."/>
            <person name="Kuo D.H."/>
            <person name="Larsson T."/>
            <person name="Lv J."/>
            <person name="Arendt D."/>
            <person name="Savage R."/>
            <person name="Osoegawa K."/>
            <person name="de Jong P."/>
            <person name="Grimwood J."/>
            <person name="Chapman J.A."/>
            <person name="Shapiro H."/>
            <person name="Aerts A."/>
            <person name="Otillar R.P."/>
            <person name="Terry A.Y."/>
            <person name="Boore J.L."/>
            <person name="Grigoriev I.V."/>
            <person name="Lindberg D.R."/>
            <person name="Seaver E.C."/>
            <person name="Weisblat D.A."/>
            <person name="Putnam N.H."/>
            <person name="Rokhsar D.S."/>
        </authorList>
    </citation>
    <scope>NUCLEOTIDE SEQUENCE</scope>
    <source>
        <strain evidence="7 9">I ESC-2004</strain>
    </source>
</reference>
<dbReference type="STRING" id="283909.R7TES2"/>
<dbReference type="GO" id="GO:0005789">
    <property type="term" value="C:endoplasmic reticulum membrane"/>
    <property type="evidence" value="ECO:0007669"/>
    <property type="project" value="UniProtKB-SubCell"/>
</dbReference>
<keyword evidence="9" id="KW-1185">Reference proteome</keyword>
<dbReference type="EMBL" id="AMQN01014792">
    <property type="status" value="NOT_ANNOTATED_CDS"/>
    <property type="molecule type" value="Genomic_DNA"/>
</dbReference>
<dbReference type="Proteomes" id="UP000014760">
    <property type="component" value="Unassembled WGS sequence"/>
</dbReference>
<evidence type="ECO:0000256" key="1">
    <source>
        <dbReference type="ARBA" id="ARBA00004586"/>
    </source>
</evidence>
<dbReference type="PROSITE" id="PS00086">
    <property type="entry name" value="CYTOCHROME_P450"/>
    <property type="match status" value="1"/>
</dbReference>
<dbReference type="InterPro" id="IPR017972">
    <property type="entry name" value="Cyt_P450_CS"/>
</dbReference>
<keyword evidence="3" id="KW-0256">Endoplasmic reticulum</keyword>
<dbReference type="InterPro" id="IPR050196">
    <property type="entry name" value="Cytochrome_P450_Monoox"/>
</dbReference>
<dbReference type="GO" id="GO:0016705">
    <property type="term" value="F:oxidoreductase activity, acting on paired donors, with incorporation or reduction of molecular oxygen"/>
    <property type="evidence" value="ECO:0007669"/>
    <property type="project" value="InterPro"/>
</dbReference>
<dbReference type="OMA" id="PAKMNRD"/>
<dbReference type="CDD" id="cd20660">
    <property type="entry name" value="CYP4V-like"/>
    <property type="match status" value="1"/>
</dbReference>
<dbReference type="AlphaFoldDB" id="R7TES2"/>
<dbReference type="Gene3D" id="1.10.630.10">
    <property type="entry name" value="Cytochrome P450"/>
    <property type="match status" value="1"/>
</dbReference>
<dbReference type="PRINTS" id="PR00385">
    <property type="entry name" value="P450"/>
</dbReference>
<dbReference type="FunCoup" id="R7TES2">
    <property type="interactions" value="64"/>
</dbReference>
<keyword evidence="5 6" id="KW-0349">Heme</keyword>
<dbReference type="HOGENOM" id="CLU_001570_5_1_1"/>
<keyword evidence="5 6" id="KW-0479">Metal-binding</keyword>
<organism evidence="7">
    <name type="scientific">Capitella teleta</name>
    <name type="common">Polychaete worm</name>
    <dbReference type="NCBI Taxonomy" id="283909"/>
    <lineage>
        <taxon>Eukaryota</taxon>
        <taxon>Metazoa</taxon>
        <taxon>Spiralia</taxon>
        <taxon>Lophotrochozoa</taxon>
        <taxon>Annelida</taxon>
        <taxon>Polychaeta</taxon>
        <taxon>Sedentaria</taxon>
        <taxon>Scolecida</taxon>
        <taxon>Capitellidae</taxon>
        <taxon>Capitella</taxon>
    </lineage>
</organism>
<dbReference type="PRINTS" id="PR00463">
    <property type="entry name" value="EP450I"/>
</dbReference>
<keyword evidence="6" id="KW-0560">Oxidoreductase</keyword>
<dbReference type="GO" id="GO:0005506">
    <property type="term" value="F:iron ion binding"/>
    <property type="evidence" value="ECO:0007669"/>
    <property type="project" value="InterPro"/>
</dbReference>
<evidence type="ECO:0008006" key="10">
    <source>
        <dbReference type="Google" id="ProtNLM"/>
    </source>
</evidence>
<dbReference type="InterPro" id="IPR002401">
    <property type="entry name" value="Cyt_P450_E_grp-I"/>
</dbReference>
<evidence type="ECO:0000313" key="9">
    <source>
        <dbReference type="Proteomes" id="UP000014760"/>
    </source>
</evidence>
<evidence type="ECO:0000256" key="2">
    <source>
        <dbReference type="ARBA" id="ARBA00010617"/>
    </source>
</evidence>
<reference evidence="9" key="1">
    <citation type="submission" date="2012-12" db="EMBL/GenBank/DDBJ databases">
        <authorList>
            <person name="Hellsten U."/>
            <person name="Grimwood J."/>
            <person name="Chapman J.A."/>
            <person name="Shapiro H."/>
            <person name="Aerts A."/>
            <person name="Otillar R.P."/>
            <person name="Terry A.Y."/>
            <person name="Boore J.L."/>
            <person name="Simakov O."/>
            <person name="Marletaz F."/>
            <person name="Cho S.-J."/>
            <person name="Edsinger-Gonzales E."/>
            <person name="Havlak P."/>
            <person name="Kuo D.-H."/>
            <person name="Larsson T."/>
            <person name="Lv J."/>
            <person name="Arendt D."/>
            <person name="Savage R."/>
            <person name="Osoegawa K."/>
            <person name="de Jong P."/>
            <person name="Lindberg D.R."/>
            <person name="Seaver E.C."/>
            <person name="Weisblat D.A."/>
            <person name="Putnam N.H."/>
            <person name="Grigoriev I.V."/>
            <person name="Rokhsar D.S."/>
        </authorList>
    </citation>
    <scope>NUCLEOTIDE SEQUENCE</scope>
    <source>
        <strain evidence="9">I ESC-2004</strain>
    </source>
</reference>
<evidence type="ECO:0000256" key="6">
    <source>
        <dbReference type="RuleBase" id="RU000461"/>
    </source>
</evidence>
<reference evidence="8" key="3">
    <citation type="submission" date="2015-06" db="UniProtKB">
        <authorList>
            <consortium name="EnsemblMetazoa"/>
        </authorList>
    </citation>
    <scope>IDENTIFICATION</scope>
</reference>
<dbReference type="InterPro" id="IPR001128">
    <property type="entry name" value="Cyt_P450"/>
</dbReference>
<accession>R7TES2</accession>
<dbReference type="Pfam" id="PF00067">
    <property type="entry name" value="p450"/>
    <property type="match status" value="1"/>
</dbReference>
<dbReference type="EMBL" id="KB311295">
    <property type="protein sequence ID" value="ELT89566.1"/>
    <property type="molecule type" value="Genomic_DNA"/>
</dbReference>
<dbReference type="SUPFAM" id="SSF48264">
    <property type="entry name" value="Cytochrome P450"/>
    <property type="match status" value="1"/>
</dbReference>
<comment type="subcellular location">
    <subcellularLocation>
        <location evidence="1">Endoplasmic reticulum membrane</location>
    </subcellularLocation>
</comment>